<name>A0A4D9ECG5_9SAUR</name>
<evidence type="ECO:0000313" key="2">
    <source>
        <dbReference type="Proteomes" id="UP000297703"/>
    </source>
</evidence>
<reference evidence="1 2" key="1">
    <citation type="submission" date="2019-04" db="EMBL/GenBank/DDBJ databases">
        <title>Draft genome of the big-headed turtle Platysternon megacephalum.</title>
        <authorList>
            <person name="Gong S."/>
        </authorList>
    </citation>
    <scope>NUCLEOTIDE SEQUENCE [LARGE SCALE GENOMIC DNA]</scope>
    <source>
        <strain evidence="1">DO16091913</strain>
        <tissue evidence="1">Muscle</tissue>
    </source>
</reference>
<keyword evidence="2" id="KW-1185">Reference proteome</keyword>
<evidence type="ECO:0000313" key="1">
    <source>
        <dbReference type="EMBL" id="TFK08409.1"/>
    </source>
</evidence>
<proteinExistence type="predicted"/>
<reference evidence="1 2" key="2">
    <citation type="submission" date="2019-04" db="EMBL/GenBank/DDBJ databases">
        <title>The genome sequence of big-headed turtle.</title>
        <authorList>
            <person name="Gong S."/>
        </authorList>
    </citation>
    <scope>NUCLEOTIDE SEQUENCE [LARGE SCALE GENOMIC DNA]</scope>
    <source>
        <strain evidence="1">DO16091913</strain>
        <tissue evidence="1">Muscle</tissue>
    </source>
</reference>
<gene>
    <name evidence="1" type="ORF">DR999_PMT08597</name>
</gene>
<protein>
    <submittedName>
        <fullName evidence="1">Prefoldin subunit 4</fullName>
    </submittedName>
</protein>
<sequence length="71" mass="8164">MNDVTIDVALAWKSLHKAKEMSTAFLPTVENTKSNMPRHASVYTQSSWEEKIREATYASKRLPEKYSLCPF</sequence>
<comment type="caution">
    <text evidence="1">The sequence shown here is derived from an EMBL/GenBank/DDBJ whole genome shotgun (WGS) entry which is preliminary data.</text>
</comment>
<dbReference type="AlphaFoldDB" id="A0A4D9ECG5"/>
<dbReference type="EMBL" id="QXTE01000069">
    <property type="protein sequence ID" value="TFK08409.1"/>
    <property type="molecule type" value="Genomic_DNA"/>
</dbReference>
<organism evidence="1 2">
    <name type="scientific">Platysternon megacephalum</name>
    <name type="common">big-headed turtle</name>
    <dbReference type="NCBI Taxonomy" id="55544"/>
    <lineage>
        <taxon>Eukaryota</taxon>
        <taxon>Metazoa</taxon>
        <taxon>Chordata</taxon>
        <taxon>Craniata</taxon>
        <taxon>Vertebrata</taxon>
        <taxon>Euteleostomi</taxon>
        <taxon>Archelosauria</taxon>
        <taxon>Testudinata</taxon>
        <taxon>Testudines</taxon>
        <taxon>Cryptodira</taxon>
        <taxon>Durocryptodira</taxon>
        <taxon>Testudinoidea</taxon>
        <taxon>Platysternidae</taxon>
        <taxon>Platysternon</taxon>
    </lineage>
</organism>
<accession>A0A4D9ECG5</accession>
<dbReference type="Proteomes" id="UP000297703">
    <property type="component" value="Unassembled WGS sequence"/>
</dbReference>